<evidence type="ECO:0000259" key="11">
    <source>
        <dbReference type="Pfam" id="PF00361"/>
    </source>
</evidence>
<feature type="transmembrane region" description="Helical" evidence="10">
    <location>
        <begin position="78"/>
        <end position="99"/>
    </location>
</feature>
<dbReference type="GO" id="GO:0005886">
    <property type="term" value="C:plasma membrane"/>
    <property type="evidence" value="ECO:0007669"/>
    <property type="project" value="UniProtKB-SubCell"/>
</dbReference>
<organism evidence="12 13">
    <name type="scientific">Pararhodobacter marinus</name>
    <dbReference type="NCBI Taxonomy" id="2184063"/>
    <lineage>
        <taxon>Bacteria</taxon>
        <taxon>Pseudomonadati</taxon>
        <taxon>Pseudomonadota</taxon>
        <taxon>Alphaproteobacteria</taxon>
        <taxon>Rhodobacterales</taxon>
        <taxon>Paracoccaceae</taxon>
        <taxon>Pararhodobacter</taxon>
    </lineage>
</organism>
<keyword evidence="5 8" id="KW-0812">Transmembrane</keyword>
<dbReference type="GO" id="GO:0042773">
    <property type="term" value="P:ATP synthesis coupled electron transport"/>
    <property type="evidence" value="ECO:0007669"/>
    <property type="project" value="InterPro"/>
</dbReference>
<feature type="transmembrane region" description="Helical" evidence="10">
    <location>
        <begin position="408"/>
        <end position="436"/>
    </location>
</feature>
<dbReference type="InterPro" id="IPR001750">
    <property type="entry name" value="ND/Mrp_TM"/>
</dbReference>
<keyword evidence="7 10" id="KW-0472">Membrane</keyword>
<gene>
    <name evidence="12" type="ORF">C4N9_04205</name>
</gene>
<comment type="function">
    <text evidence="1">NDH-1 shuttles electrons from NADH, via FMN and iron-sulfur (Fe-S) centers, to quinones in the respiratory chain. The immediate electron acceptor for the enzyme in this species is believed to be ubiquinone. Couples the redox reaction to proton translocation (for every two electrons transferred, four hydrogen ions are translocated across the cytoplasmic membrane), and thus conserves the redox energy in a proton gradient.</text>
</comment>
<dbReference type="EMBL" id="QEYD01000002">
    <property type="protein sequence ID" value="PWE30962.1"/>
    <property type="molecule type" value="Genomic_DNA"/>
</dbReference>
<comment type="subcellular location">
    <subcellularLocation>
        <location evidence="2">Cell membrane</location>
        <topology evidence="2">Multi-pass membrane protein</topology>
    </subcellularLocation>
    <subcellularLocation>
        <location evidence="8">Membrane</location>
        <topology evidence="8">Multi-pass membrane protein</topology>
    </subcellularLocation>
</comment>
<accession>A0A2U2CGI7</accession>
<protein>
    <submittedName>
        <fullName evidence="12">Monovalent cation/H+ antiporter subunit D</fullName>
    </submittedName>
</protein>
<evidence type="ECO:0000256" key="1">
    <source>
        <dbReference type="ARBA" id="ARBA00002378"/>
    </source>
</evidence>
<dbReference type="Proteomes" id="UP000244940">
    <property type="component" value="Unassembled WGS sequence"/>
</dbReference>
<dbReference type="RefSeq" id="WP_109532040.1">
    <property type="nucleotide sequence ID" value="NZ_QEYD01000002.1"/>
</dbReference>
<name>A0A2U2CGI7_9RHOB</name>
<feature type="transmembrane region" description="Helical" evidence="10">
    <location>
        <begin position="301"/>
        <end position="320"/>
    </location>
</feature>
<evidence type="ECO:0000256" key="2">
    <source>
        <dbReference type="ARBA" id="ARBA00004651"/>
    </source>
</evidence>
<evidence type="ECO:0000256" key="4">
    <source>
        <dbReference type="ARBA" id="ARBA00022475"/>
    </source>
</evidence>
<sequence length="543" mass="57588">MVHWIVAPVIIPALFGAMIILTMRHDTLLQRVGSLVSSVLSLAVAIALLVGAGTGEVFSYELGSWPAPFGIVLVLDRLSAMMVLLTAVLGLVVLCYAIATNWDQRGRNFHALFQFQIMGLFGAMLTGDIFNLFVFFEILLIASYGLMTHGGGRMRMRGGVQYVIYNLAGSTLFLFALGTLYAVFGTLNMADLAERAPQLPASDEALVRVTAVLLLMVFVLKGALLPMHFWLPNTYALAPAPVAALFAVMTKVGAYSVIRVFTLIFPTTLGAVGGLVADVMVPAAMVTLAVGMIGVLGGGTLARTVSFGVIGSMGTLFLAIGTFTETSIAAGLYYLLHSTLASAALFLVVDQVRARRGNSTLLPQSPMEGAGLVSALFFVSAIAIAGMPPLSGFLGKLMIMQAIRVEDWWVWGWAFILCTSLIAVVGLSRAGSVLFWRPFDNASPQDDDFTVVPGTTAPLGTAVMGALLALIVLLTVAAGPVTRYVQATSAQLFDTQTYIYAVLGSPEERAARAAAEEALADDLHGADHGAPVRRETNGHEEGY</sequence>
<dbReference type="GeneID" id="94364084"/>
<feature type="transmembrane region" description="Helical" evidence="10">
    <location>
        <begin position="456"/>
        <end position="478"/>
    </location>
</feature>
<feature type="transmembrane region" description="Helical" evidence="10">
    <location>
        <begin position="120"/>
        <end position="142"/>
    </location>
</feature>
<evidence type="ECO:0000256" key="10">
    <source>
        <dbReference type="SAM" id="Phobius"/>
    </source>
</evidence>
<dbReference type="AlphaFoldDB" id="A0A2U2CGI7"/>
<proteinExistence type="inferred from homology"/>
<feature type="domain" description="NADH:quinone oxidoreductase/Mrp antiporter transmembrane" evidence="11">
    <location>
        <begin position="128"/>
        <end position="422"/>
    </location>
</feature>
<keyword evidence="4" id="KW-1003">Cell membrane</keyword>
<evidence type="ECO:0000256" key="7">
    <source>
        <dbReference type="ARBA" id="ARBA00023136"/>
    </source>
</evidence>
<comment type="caution">
    <text evidence="12">The sequence shown here is derived from an EMBL/GenBank/DDBJ whole genome shotgun (WGS) entry which is preliminary data.</text>
</comment>
<feature type="transmembrane region" description="Helical" evidence="10">
    <location>
        <begin position="332"/>
        <end position="349"/>
    </location>
</feature>
<dbReference type="Pfam" id="PF00361">
    <property type="entry name" value="Proton_antipo_M"/>
    <property type="match status" value="1"/>
</dbReference>
<feature type="transmembrane region" description="Helical" evidence="10">
    <location>
        <begin position="369"/>
        <end position="387"/>
    </location>
</feature>
<evidence type="ECO:0000256" key="9">
    <source>
        <dbReference type="SAM" id="MobiDB-lite"/>
    </source>
</evidence>
<evidence type="ECO:0000256" key="3">
    <source>
        <dbReference type="ARBA" id="ARBA00005346"/>
    </source>
</evidence>
<keyword evidence="13" id="KW-1185">Reference proteome</keyword>
<dbReference type="OrthoDB" id="9768329at2"/>
<feature type="transmembrane region" description="Helical" evidence="10">
    <location>
        <begin position="236"/>
        <end position="258"/>
    </location>
</feature>
<dbReference type="GO" id="GO:0008137">
    <property type="term" value="F:NADH dehydrogenase (ubiquinone) activity"/>
    <property type="evidence" value="ECO:0007669"/>
    <property type="project" value="InterPro"/>
</dbReference>
<evidence type="ECO:0000256" key="8">
    <source>
        <dbReference type="RuleBase" id="RU000320"/>
    </source>
</evidence>
<evidence type="ECO:0000256" key="6">
    <source>
        <dbReference type="ARBA" id="ARBA00022989"/>
    </source>
</evidence>
<dbReference type="PANTHER" id="PTHR42703:SF1">
    <property type="entry name" value="NA(+)_H(+) ANTIPORTER SUBUNIT D1"/>
    <property type="match status" value="1"/>
</dbReference>
<dbReference type="PANTHER" id="PTHR42703">
    <property type="entry name" value="NADH DEHYDROGENASE"/>
    <property type="match status" value="1"/>
</dbReference>
<feature type="transmembrane region" description="Helical" evidence="10">
    <location>
        <begin position="270"/>
        <end position="295"/>
    </location>
</feature>
<feature type="transmembrane region" description="Helical" evidence="10">
    <location>
        <begin position="35"/>
        <end position="58"/>
    </location>
</feature>
<comment type="similarity">
    <text evidence="3">Belongs to the CPA3 antiporters (TC 2.A.63) subunit D family.</text>
</comment>
<keyword evidence="6 10" id="KW-1133">Transmembrane helix</keyword>
<dbReference type="PRINTS" id="PR01437">
    <property type="entry name" value="NUOXDRDTASE4"/>
</dbReference>
<feature type="transmembrane region" description="Helical" evidence="10">
    <location>
        <begin position="162"/>
        <end position="184"/>
    </location>
</feature>
<dbReference type="InterPro" id="IPR050586">
    <property type="entry name" value="CPA3_Na-H_Antiporter_D"/>
</dbReference>
<evidence type="ECO:0000313" key="13">
    <source>
        <dbReference type="Proteomes" id="UP000244940"/>
    </source>
</evidence>
<feature type="transmembrane region" description="Helical" evidence="10">
    <location>
        <begin position="6"/>
        <end position="23"/>
    </location>
</feature>
<evidence type="ECO:0000256" key="5">
    <source>
        <dbReference type="ARBA" id="ARBA00022692"/>
    </source>
</evidence>
<dbReference type="NCBIfam" id="NF009309">
    <property type="entry name" value="PRK12666.1"/>
    <property type="match status" value="1"/>
</dbReference>
<feature type="transmembrane region" description="Helical" evidence="10">
    <location>
        <begin position="205"/>
        <end position="224"/>
    </location>
</feature>
<evidence type="ECO:0000313" key="12">
    <source>
        <dbReference type="EMBL" id="PWE30962.1"/>
    </source>
</evidence>
<reference evidence="12 13" key="1">
    <citation type="submission" date="2018-05" db="EMBL/GenBank/DDBJ databases">
        <title>Pararhodobacter marina sp. nov., isolated from deep-sea water of the Indian Ocean.</title>
        <authorList>
            <person name="Lai Q.Sr."/>
            <person name="Liu X."/>
            <person name="Shao Z."/>
        </authorList>
    </citation>
    <scope>NUCLEOTIDE SEQUENCE [LARGE SCALE GENOMIC DNA]</scope>
    <source>
        <strain evidence="12 13">CIC4N-9</strain>
    </source>
</reference>
<dbReference type="InterPro" id="IPR003918">
    <property type="entry name" value="NADH_UbQ_OxRdtase"/>
</dbReference>
<feature type="region of interest" description="Disordered" evidence="9">
    <location>
        <begin position="524"/>
        <end position="543"/>
    </location>
</feature>